<evidence type="ECO:0000256" key="3">
    <source>
        <dbReference type="RuleBase" id="RU003707"/>
    </source>
</evidence>
<name>A0A2T4U2Y4_9BACI</name>
<dbReference type="Gene3D" id="1.10.12.10">
    <property type="entry name" value="Lyase 2-enoyl-coa Hydratase, Chain A, domain 2"/>
    <property type="match status" value="1"/>
</dbReference>
<dbReference type="PANTHER" id="PTHR11941">
    <property type="entry name" value="ENOYL-COA HYDRATASE-RELATED"/>
    <property type="match status" value="1"/>
</dbReference>
<dbReference type="GO" id="GO:0016836">
    <property type="term" value="F:hydro-lyase activity"/>
    <property type="evidence" value="ECO:0007669"/>
    <property type="project" value="UniProtKB-ARBA"/>
</dbReference>
<dbReference type="RefSeq" id="WP_107585992.1">
    <property type="nucleotide sequence ID" value="NZ_PZJJ01000034.1"/>
</dbReference>
<dbReference type="GO" id="GO:0006635">
    <property type="term" value="P:fatty acid beta-oxidation"/>
    <property type="evidence" value="ECO:0007669"/>
    <property type="project" value="TreeGrafter"/>
</dbReference>
<protein>
    <submittedName>
        <fullName evidence="4">Enoyl-CoA hydratase</fullName>
    </submittedName>
</protein>
<dbReference type="OrthoDB" id="9775794at2"/>
<sequence>MSKNIITTVENRAAWITINRPEQRNAINKDVLNEIDEALVKFEQDENVRVIIFTGAGEKSFAAGADIKQLSERKMLEALIPGMQKTYKNIENCSKATIAAINGFALGGGFELALACDIRIAAKEAKLGLPELNLAIVPGAGGTQRLSRIAGKGKALEMILLGKIIDGEEAERCDIVSASVPKEELIDEAYKMAETIASKGPVAVHLAKIAVHRGSDVDLETAQVIEKFAQTIAFGTEDKQEGTTAFLEKRKPDFQNK</sequence>
<dbReference type="CDD" id="cd06558">
    <property type="entry name" value="crotonase-like"/>
    <property type="match status" value="1"/>
</dbReference>
<dbReference type="Proteomes" id="UP000240509">
    <property type="component" value="Unassembled WGS sequence"/>
</dbReference>
<dbReference type="EMBL" id="PZJJ01000034">
    <property type="protein sequence ID" value="PTL37756.1"/>
    <property type="molecule type" value="Genomic_DNA"/>
</dbReference>
<keyword evidence="2" id="KW-0456">Lyase</keyword>
<evidence type="ECO:0000313" key="5">
    <source>
        <dbReference type="Proteomes" id="UP000240509"/>
    </source>
</evidence>
<comment type="similarity">
    <text evidence="1 3">Belongs to the enoyl-CoA hydratase/isomerase family.</text>
</comment>
<dbReference type="FunFam" id="1.10.12.10:FF:000001">
    <property type="entry name" value="Probable enoyl-CoA hydratase, mitochondrial"/>
    <property type="match status" value="1"/>
</dbReference>
<proteinExistence type="inferred from homology"/>
<dbReference type="AlphaFoldDB" id="A0A2T4U2Y4"/>
<dbReference type="SUPFAM" id="SSF52096">
    <property type="entry name" value="ClpP/crotonase"/>
    <property type="match status" value="1"/>
</dbReference>
<dbReference type="InterPro" id="IPR018376">
    <property type="entry name" value="Enoyl-CoA_hyd/isom_CS"/>
</dbReference>
<evidence type="ECO:0000256" key="2">
    <source>
        <dbReference type="ARBA" id="ARBA00023239"/>
    </source>
</evidence>
<comment type="caution">
    <text evidence="4">The sequence shown here is derived from an EMBL/GenBank/DDBJ whole genome shotgun (WGS) entry which is preliminary data.</text>
</comment>
<dbReference type="InterPro" id="IPR029045">
    <property type="entry name" value="ClpP/crotonase-like_dom_sf"/>
</dbReference>
<keyword evidence="5" id="KW-1185">Reference proteome</keyword>
<dbReference type="PROSITE" id="PS00166">
    <property type="entry name" value="ENOYL_COA_HYDRATASE"/>
    <property type="match status" value="1"/>
</dbReference>
<dbReference type="Gene3D" id="3.90.226.10">
    <property type="entry name" value="2-enoyl-CoA Hydratase, Chain A, domain 1"/>
    <property type="match status" value="1"/>
</dbReference>
<dbReference type="InterPro" id="IPR014748">
    <property type="entry name" value="Enoyl-CoA_hydra_C"/>
</dbReference>
<evidence type="ECO:0000313" key="4">
    <source>
        <dbReference type="EMBL" id="PTL37756.1"/>
    </source>
</evidence>
<organism evidence="4 5">
    <name type="scientific">Alkalicoccus saliphilus</name>
    <dbReference type="NCBI Taxonomy" id="200989"/>
    <lineage>
        <taxon>Bacteria</taxon>
        <taxon>Bacillati</taxon>
        <taxon>Bacillota</taxon>
        <taxon>Bacilli</taxon>
        <taxon>Bacillales</taxon>
        <taxon>Bacillaceae</taxon>
        <taxon>Alkalicoccus</taxon>
    </lineage>
</organism>
<evidence type="ECO:0000256" key="1">
    <source>
        <dbReference type="ARBA" id="ARBA00005254"/>
    </source>
</evidence>
<dbReference type="Pfam" id="PF00378">
    <property type="entry name" value="ECH_1"/>
    <property type="match status" value="1"/>
</dbReference>
<dbReference type="PANTHER" id="PTHR11941:SF54">
    <property type="entry name" value="ENOYL-COA HYDRATASE, MITOCHONDRIAL"/>
    <property type="match status" value="1"/>
</dbReference>
<gene>
    <name evidence="4" type="ORF">C6Y45_14700</name>
</gene>
<dbReference type="FunFam" id="3.90.226.10:FF:000009">
    <property type="entry name" value="Carnitinyl-CoA dehydratase"/>
    <property type="match status" value="1"/>
</dbReference>
<reference evidence="4 5" key="1">
    <citation type="submission" date="2018-03" db="EMBL/GenBank/DDBJ databases">
        <title>Alkalicoccus saliphilus sp. nov., isolated from a mineral pool.</title>
        <authorList>
            <person name="Zhao B."/>
        </authorList>
    </citation>
    <scope>NUCLEOTIDE SEQUENCE [LARGE SCALE GENOMIC DNA]</scope>
    <source>
        <strain evidence="4 5">6AG</strain>
    </source>
</reference>
<accession>A0A2T4U2Y4</accession>
<dbReference type="InterPro" id="IPR001753">
    <property type="entry name" value="Enoyl-CoA_hydra/iso"/>
</dbReference>